<keyword evidence="1" id="KW-1133">Transmembrane helix</keyword>
<feature type="transmembrane region" description="Helical" evidence="1">
    <location>
        <begin position="318"/>
        <end position="351"/>
    </location>
</feature>
<dbReference type="Proteomes" id="UP001500067">
    <property type="component" value="Unassembled WGS sequence"/>
</dbReference>
<organism evidence="2 3">
    <name type="scientific">Nemorincola caseinilytica</name>
    <dbReference type="NCBI Taxonomy" id="2054315"/>
    <lineage>
        <taxon>Bacteria</taxon>
        <taxon>Pseudomonadati</taxon>
        <taxon>Bacteroidota</taxon>
        <taxon>Chitinophagia</taxon>
        <taxon>Chitinophagales</taxon>
        <taxon>Chitinophagaceae</taxon>
        <taxon>Nemorincola</taxon>
    </lineage>
</organism>
<keyword evidence="3" id="KW-1185">Reference proteome</keyword>
<evidence type="ECO:0000313" key="3">
    <source>
        <dbReference type="Proteomes" id="UP001500067"/>
    </source>
</evidence>
<evidence type="ECO:0000256" key="1">
    <source>
        <dbReference type="SAM" id="Phobius"/>
    </source>
</evidence>
<feature type="transmembrane region" description="Helical" evidence="1">
    <location>
        <begin position="176"/>
        <end position="195"/>
    </location>
</feature>
<sequence length="640" mass="73058">MKDNNPIRSEMPVTTGDIDSRPQRGRLVVCILISLLCCGFDFAPDVGIGLDASWMRIMNEAHMHHWVFGRDIVFTYGPLAMLDTHYSTDLRWLILGADLSIAFGYCYLMYRYMPRGKLWLLLLLPAIIIMRYGHFAQLALLLFILYIGILLLREDANRLCAVLCGFYAGTVFYVKVNYGLIVLFLLPIMIAILLWQRRRYAWWVLGAFVVVFGSIWLMVDIDMVGYIKNSLPIIANYEEAMFAPVQPGKITYKHAMYLFVLTGCMLAGHMYDVVKNRKNIVASTTFMALCLLYCFLAFKNSFVRYDLLHSRQLFATYPFLFMFLCGILGYGRSTVAIIASCVVIALSAWALPGDDASLSRLSLNDMSYHAWPENYYKQLFSAPRTATYPEVAIGKDTLPELETGTVDIFPHDAAYLLVNGLHYRPRPIPQSYSAYSASLDMMNARHFVSHKRPQYILERNASLDGSRYAIWDESVTKAALHLNYTIHRLVDMGSGAEKSGFVMLKEKADVHELPRMKEVGRATGHIGDTVWVPYKEGKPLYMTADVRYTLLGKVNKLLLQPMPVHITLIMDGHTEEYRLVLPIAKGPVLISHLVDNDLSFSRFLSGEVQNNERIRGFRIDTHNKEIERDVPIVYYVFDNY</sequence>
<comment type="caution">
    <text evidence="2">The sequence shown here is derived from an EMBL/GenBank/DDBJ whole genome shotgun (WGS) entry which is preliminary data.</text>
</comment>
<protein>
    <recommendedName>
        <fullName evidence="4">Glycosyltransferase RgtA/B/C/D-like domain-containing protein</fullName>
    </recommendedName>
</protein>
<evidence type="ECO:0008006" key="4">
    <source>
        <dbReference type="Google" id="ProtNLM"/>
    </source>
</evidence>
<gene>
    <name evidence="2" type="ORF">GCM10023093_05530</name>
</gene>
<feature type="transmembrane region" description="Helical" evidence="1">
    <location>
        <begin position="90"/>
        <end position="108"/>
    </location>
</feature>
<feature type="transmembrane region" description="Helical" evidence="1">
    <location>
        <begin position="280"/>
        <end position="298"/>
    </location>
</feature>
<feature type="transmembrane region" description="Helical" evidence="1">
    <location>
        <begin position="27"/>
        <end position="50"/>
    </location>
</feature>
<dbReference type="EMBL" id="BAABFA010000005">
    <property type="protein sequence ID" value="GAA4461227.1"/>
    <property type="molecule type" value="Genomic_DNA"/>
</dbReference>
<feature type="transmembrane region" description="Helical" evidence="1">
    <location>
        <begin position="200"/>
        <end position="219"/>
    </location>
</feature>
<keyword evidence="1" id="KW-0812">Transmembrane</keyword>
<proteinExistence type="predicted"/>
<reference evidence="3" key="1">
    <citation type="journal article" date="2019" name="Int. J. Syst. Evol. Microbiol.">
        <title>The Global Catalogue of Microorganisms (GCM) 10K type strain sequencing project: providing services to taxonomists for standard genome sequencing and annotation.</title>
        <authorList>
            <consortium name="The Broad Institute Genomics Platform"/>
            <consortium name="The Broad Institute Genome Sequencing Center for Infectious Disease"/>
            <person name="Wu L."/>
            <person name="Ma J."/>
        </authorList>
    </citation>
    <scope>NUCLEOTIDE SEQUENCE [LARGE SCALE GENOMIC DNA]</scope>
    <source>
        <strain evidence="3">JCM 32105</strain>
    </source>
</reference>
<feature type="transmembrane region" description="Helical" evidence="1">
    <location>
        <begin position="120"/>
        <end position="149"/>
    </location>
</feature>
<accession>A0ABP8N4J9</accession>
<name>A0ABP8N4J9_9BACT</name>
<evidence type="ECO:0000313" key="2">
    <source>
        <dbReference type="EMBL" id="GAA4461227.1"/>
    </source>
</evidence>
<feature type="transmembrane region" description="Helical" evidence="1">
    <location>
        <begin position="254"/>
        <end position="273"/>
    </location>
</feature>
<keyword evidence="1" id="KW-0472">Membrane</keyword>